<name>A0A1S6LXY6_9NOSO</name>
<protein>
    <submittedName>
        <fullName evidence="2">ATP-grasp ligase</fullName>
    </submittedName>
</protein>
<gene>
    <name evidence="2" type="primary">mylD</name>
</gene>
<dbReference type="AlphaFoldDB" id="A0A1S6LXY6"/>
<dbReference type="NCBIfam" id="NF005315">
    <property type="entry name" value="PRK06849.1"/>
    <property type="match status" value="1"/>
</dbReference>
<dbReference type="SUPFAM" id="SSF56059">
    <property type="entry name" value="Glutathione synthetase ATP-binding domain-like"/>
    <property type="match status" value="1"/>
</dbReference>
<keyword evidence="1" id="KW-1133">Transmembrane helix</keyword>
<feature type="transmembrane region" description="Helical" evidence="1">
    <location>
        <begin position="12"/>
        <end position="38"/>
    </location>
</feature>
<organism evidence="2">
    <name type="scientific">Nostoc flagelliforme QSY 1</name>
    <dbReference type="NCBI Taxonomy" id="1962687"/>
    <lineage>
        <taxon>Bacteria</taxon>
        <taxon>Bacillati</taxon>
        <taxon>Cyanobacteriota</taxon>
        <taxon>Cyanophyceae</taxon>
        <taxon>Nostocales</taxon>
        <taxon>Nostocaceae</taxon>
        <taxon>Nostoc</taxon>
    </lineage>
</organism>
<reference evidence="2" key="1">
    <citation type="submission" date="2016-12" db="EMBL/GenBank/DDBJ databases">
        <title>A novel sunscreen in desiccation-tolerant terrestrial cyanobacteria: molecular basis of biosynthesis and transcription regulation of its UV-B induction.</title>
        <authorList>
            <person name="Bao-Sheng Q."/>
        </authorList>
    </citation>
    <scope>NUCLEOTIDE SEQUENCE</scope>
    <source>
        <strain evidence="2">QSY 1</strain>
    </source>
</reference>
<dbReference type="EMBL" id="KY356814">
    <property type="protein sequence ID" value="AQU12745.1"/>
    <property type="molecule type" value="Genomic_DNA"/>
</dbReference>
<proteinExistence type="predicted"/>
<keyword evidence="1" id="KW-0472">Membrane</keyword>
<dbReference type="Gene3D" id="3.40.50.20">
    <property type="match status" value="1"/>
</dbReference>
<dbReference type="GO" id="GO:0016874">
    <property type="term" value="F:ligase activity"/>
    <property type="evidence" value="ECO:0007669"/>
    <property type="project" value="UniProtKB-KW"/>
</dbReference>
<accession>A0A1S6LXY6</accession>
<dbReference type="Gene3D" id="3.30.470.20">
    <property type="entry name" value="ATP-grasp fold, B domain"/>
    <property type="match status" value="1"/>
</dbReference>
<sequence length="459" mass="52986">MREQIFAIFQNLGTLALLAIAFPFNCTVVLASLLWNFFSRSDANLVVLNENPKNILIGGGRMTKTLQLARSFHAAGHRVILFDLDKYWFSGYRFSNSVAAFYTVPDSQEDLEGYTQAVRAIAKKENIDFFVPVGIFAASYFDSERKPVLSGYCENFHFDADTMKMLDNKFTFAEIARSLSLSVPKTFLITDSEQVLKFDFANEKRKYILKSIVYDSVLRLDLTKLPMESYEKMALHVKSKPISKDNPWILQEFIPGTEYCTHDTVRNGALTVHCCCKSSAFQVNYENFEHPEIKEWVSHFVKELQLTGQLCFDFIQAEDGTIYAIECNARAHSAITMYYNHPGLADAYLNKEPPAEPLQPLSDSKPTYWLYHELWRLNEIRSLKQLQKWFKNIWRGKDAIFEVNDPLPFLMVHHWHIPLLLLDSLRSLRTWVRIDFNIGKLIQFGEDIKYGNTSATPKL</sequence>
<evidence type="ECO:0000256" key="1">
    <source>
        <dbReference type="SAM" id="Phobius"/>
    </source>
</evidence>
<keyword evidence="2" id="KW-0436">Ligase</keyword>
<evidence type="ECO:0000313" key="2">
    <source>
        <dbReference type="EMBL" id="AQU12745.1"/>
    </source>
</evidence>
<keyword evidence="1" id="KW-0812">Transmembrane</keyword>